<dbReference type="PROSITE" id="PS00483">
    <property type="entry name" value="DIHYDROOROTASE_2"/>
    <property type="match status" value="1"/>
</dbReference>
<feature type="domain" description="Amidohydrolase-related" evidence="7">
    <location>
        <begin position="48"/>
        <end position="391"/>
    </location>
</feature>
<dbReference type="PANTHER" id="PTHR43668:SF2">
    <property type="entry name" value="ALLANTOINASE"/>
    <property type="match status" value="1"/>
</dbReference>
<dbReference type="SUPFAM" id="SSF51556">
    <property type="entry name" value="Metallo-dependent hydrolases"/>
    <property type="match status" value="1"/>
</dbReference>
<dbReference type="RefSeq" id="WP_004836168.1">
    <property type="nucleotide sequence ID" value="NZ_CAMPNK010000001.1"/>
</dbReference>
<gene>
    <name evidence="8" type="ORF">HMPREF3200_00404</name>
</gene>
<dbReference type="Proteomes" id="UP000070383">
    <property type="component" value="Unassembled WGS sequence"/>
</dbReference>
<protein>
    <submittedName>
        <fullName evidence="8">Amidohydrolase family protein</fullName>
    </submittedName>
</protein>
<dbReference type="Gene3D" id="3.20.20.140">
    <property type="entry name" value="Metal-dependent hydrolases"/>
    <property type="match status" value="1"/>
</dbReference>
<evidence type="ECO:0000256" key="1">
    <source>
        <dbReference type="ARBA" id="ARBA00001947"/>
    </source>
</evidence>
<evidence type="ECO:0000256" key="4">
    <source>
        <dbReference type="ARBA" id="ARBA00022723"/>
    </source>
</evidence>
<dbReference type="Pfam" id="PF01979">
    <property type="entry name" value="Amidohydro_1"/>
    <property type="match status" value="1"/>
</dbReference>
<reference evidence="9" key="1">
    <citation type="submission" date="2016-01" db="EMBL/GenBank/DDBJ databases">
        <authorList>
            <person name="Mitreva M."/>
            <person name="Pepin K.H."/>
            <person name="Mihindukulasuriya K.A."/>
            <person name="Fulton R."/>
            <person name="Fronick C."/>
            <person name="O'Laughlin M."/>
            <person name="Miner T."/>
            <person name="Herter B."/>
            <person name="Rosa B.A."/>
            <person name="Cordes M."/>
            <person name="Tomlinson C."/>
            <person name="Wollam A."/>
            <person name="Palsikar V.B."/>
            <person name="Mardis E.R."/>
            <person name="Wilson R.K."/>
        </authorList>
    </citation>
    <scope>NUCLEOTIDE SEQUENCE [LARGE SCALE GENOMIC DNA]</scope>
    <source>
        <strain evidence="9">MJR8151</strain>
    </source>
</reference>
<sequence>MKQIFKNLYAFDDKLISKKPIYVEDGIIVDEFEKDDETEIIDCDNLAVLPAFTDLHVHFRDPGFTYKEDLKTGSLAAIKGGYTSLLLMGNTNPPVSSPEVYEDIIKRSKDLDLIDIEQVYTITENLAGKSLSHLDTMPKSVKFISDDGRGVNDDNIMYEAIIKAKELGVKMALHEEVAKVSAKDYEIAEDAMTLRDCYYAYKLDYPLHFCHVSTKGAMTAIKYFKDLGAPITCEVTPHHLYFSDKKREEMKVNPPIRKEVDRQFLIEMIKEGYVDAISTDHAPHTKEEKEKGAPGFIGIETAFSTCYEVLVESGIISLNQLIRIMSTRPAEILGLNKGRIKKGYEADFVLIDLDQSYIYREDEIRSKSKNSLMIDKKLDGRIKRVYKKGRLKYEDNR</sequence>
<comment type="caution">
    <text evidence="8">The sequence shown here is derived from an EMBL/GenBank/DDBJ whole genome shotgun (WGS) entry which is preliminary data.</text>
</comment>
<evidence type="ECO:0000313" key="9">
    <source>
        <dbReference type="Proteomes" id="UP000070383"/>
    </source>
</evidence>
<dbReference type="SUPFAM" id="SSF51338">
    <property type="entry name" value="Composite domain of metallo-dependent hydrolases"/>
    <property type="match status" value="1"/>
</dbReference>
<name>A0A133KH28_9FIRM</name>
<accession>A0A133KH28</accession>
<dbReference type="STRING" id="33036.HMPREF3200_00404"/>
<dbReference type="PANTHER" id="PTHR43668">
    <property type="entry name" value="ALLANTOINASE"/>
    <property type="match status" value="1"/>
</dbReference>
<keyword evidence="9" id="KW-1185">Reference proteome</keyword>
<evidence type="ECO:0000313" key="8">
    <source>
        <dbReference type="EMBL" id="KWZ78923.1"/>
    </source>
</evidence>
<dbReference type="InterPro" id="IPR032466">
    <property type="entry name" value="Metal_Hydrolase"/>
</dbReference>
<dbReference type="CDD" id="cd01317">
    <property type="entry name" value="DHOase_IIa"/>
    <property type="match status" value="1"/>
</dbReference>
<dbReference type="EMBL" id="LRPM01000010">
    <property type="protein sequence ID" value="KWZ78923.1"/>
    <property type="molecule type" value="Genomic_DNA"/>
</dbReference>
<dbReference type="GO" id="GO:0004151">
    <property type="term" value="F:dihydroorotase activity"/>
    <property type="evidence" value="ECO:0007669"/>
    <property type="project" value="InterPro"/>
</dbReference>
<evidence type="ECO:0000259" key="7">
    <source>
        <dbReference type="Pfam" id="PF01979"/>
    </source>
</evidence>
<dbReference type="InterPro" id="IPR004722">
    <property type="entry name" value="DHOase"/>
</dbReference>
<keyword evidence="4" id="KW-0479">Metal-binding</keyword>
<evidence type="ECO:0000256" key="6">
    <source>
        <dbReference type="ARBA" id="ARBA00022975"/>
    </source>
</evidence>
<dbReference type="PROSITE" id="PS00482">
    <property type="entry name" value="DIHYDROOROTASE_1"/>
    <property type="match status" value="1"/>
</dbReference>
<dbReference type="GO" id="GO:0046872">
    <property type="term" value="F:metal ion binding"/>
    <property type="evidence" value="ECO:0007669"/>
    <property type="project" value="UniProtKB-KW"/>
</dbReference>
<keyword evidence="5 8" id="KW-0378">Hydrolase</keyword>
<dbReference type="OrthoDB" id="9765462at2"/>
<dbReference type="GO" id="GO:0004038">
    <property type="term" value="F:allantoinase activity"/>
    <property type="evidence" value="ECO:0007669"/>
    <property type="project" value="TreeGrafter"/>
</dbReference>
<dbReference type="InterPro" id="IPR006680">
    <property type="entry name" value="Amidohydro-rel"/>
</dbReference>
<dbReference type="NCBIfam" id="TIGR00857">
    <property type="entry name" value="pyrC_multi"/>
    <property type="match status" value="1"/>
</dbReference>
<dbReference type="InterPro" id="IPR050138">
    <property type="entry name" value="DHOase/Allantoinase_Hydrolase"/>
</dbReference>
<evidence type="ECO:0000256" key="5">
    <source>
        <dbReference type="ARBA" id="ARBA00022801"/>
    </source>
</evidence>
<dbReference type="PATRIC" id="fig|33036.3.peg.404"/>
<dbReference type="GO" id="GO:0006221">
    <property type="term" value="P:pyrimidine nucleotide biosynthetic process"/>
    <property type="evidence" value="ECO:0007669"/>
    <property type="project" value="UniProtKB-KW"/>
</dbReference>
<comment type="similarity">
    <text evidence="3">Belongs to the metallo-dependent hydrolases superfamily. DHOase family. Class I DHOase subfamily.</text>
</comment>
<dbReference type="AlphaFoldDB" id="A0A133KH28"/>
<dbReference type="GO" id="GO:0006145">
    <property type="term" value="P:purine nucleobase catabolic process"/>
    <property type="evidence" value="ECO:0007669"/>
    <property type="project" value="TreeGrafter"/>
</dbReference>
<organism evidence="8 9">
    <name type="scientific">Anaerococcus tetradius</name>
    <dbReference type="NCBI Taxonomy" id="33036"/>
    <lineage>
        <taxon>Bacteria</taxon>
        <taxon>Bacillati</taxon>
        <taxon>Bacillota</taxon>
        <taxon>Tissierellia</taxon>
        <taxon>Tissierellales</taxon>
        <taxon>Peptoniphilaceae</taxon>
        <taxon>Anaerococcus</taxon>
    </lineage>
</organism>
<dbReference type="InterPro" id="IPR011059">
    <property type="entry name" value="Metal-dep_hydrolase_composite"/>
</dbReference>
<comment type="function">
    <text evidence="2">Catalyzes the reversible cyclization of carbamoyl aspartate to dihydroorotate.</text>
</comment>
<comment type="cofactor">
    <cofactor evidence="1">
        <name>Zn(2+)</name>
        <dbReference type="ChEBI" id="CHEBI:29105"/>
    </cofactor>
</comment>
<dbReference type="Gene3D" id="2.30.40.10">
    <property type="entry name" value="Urease, subunit C, domain 1"/>
    <property type="match status" value="1"/>
</dbReference>
<evidence type="ECO:0000256" key="3">
    <source>
        <dbReference type="ARBA" id="ARBA00010286"/>
    </source>
</evidence>
<dbReference type="InterPro" id="IPR002195">
    <property type="entry name" value="Dihydroorotase_CS"/>
</dbReference>
<dbReference type="GO" id="GO:0005737">
    <property type="term" value="C:cytoplasm"/>
    <property type="evidence" value="ECO:0007669"/>
    <property type="project" value="TreeGrafter"/>
</dbReference>
<keyword evidence="6" id="KW-0665">Pyrimidine biosynthesis</keyword>
<evidence type="ECO:0000256" key="2">
    <source>
        <dbReference type="ARBA" id="ARBA00002368"/>
    </source>
</evidence>
<proteinExistence type="inferred from homology"/>